<proteinExistence type="predicted"/>
<evidence type="ECO:0000313" key="2">
    <source>
        <dbReference type="Proteomes" id="UP000009138"/>
    </source>
</evidence>
<dbReference type="EMBL" id="CH476735">
    <property type="protein sequence ID" value="EIE81517.1"/>
    <property type="molecule type" value="Genomic_DNA"/>
</dbReference>
<reference evidence="1 2" key="1">
    <citation type="journal article" date="2009" name="PLoS Genet.">
        <title>Genomic analysis of the basal lineage fungus Rhizopus oryzae reveals a whole-genome duplication.</title>
        <authorList>
            <person name="Ma L.-J."/>
            <person name="Ibrahim A.S."/>
            <person name="Skory C."/>
            <person name="Grabherr M.G."/>
            <person name="Burger G."/>
            <person name="Butler M."/>
            <person name="Elias M."/>
            <person name="Idnurm A."/>
            <person name="Lang B.F."/>
            <person name="Sone T."/>
            <person name="Abe A."/>
            <person name="Calvo S.E."/>
            <person name="Corrochano L.M."/>
            <person name="Engels R."/>
            <person name="Fu J."/>
            <person name="Hansberg W."/>
            <person name="Kim J.-M."/>
            <person name="Kodira C.D."/>
            <person name="Koehrsen M.J."/>
            <person name="Liu B."/>
            <person name="Miranda-Saavedra D."/>
            <person name="O'Leary S."/>
            <person name="Ortiz-Castellanos L."/>
            <person name="Poulter R."/>
            <person name="Rodriguez-Romero J."/>
            <person name="Ruiz-Herrera J."/>
            <person name="Shen Y.-Q."/>
            <person name="Zeng Q."/>
            <person name="Galagan J."/>
            <person name="Birren B.W."/>
            <person name="Cuomo C.A."/>
            <person name="Wickes B.L."/>
        </authorList>
    </citation>
    <scope>NUCLEOTIDE SEQUENCE [LARGE SCALE GENOMIC DNA]</scope>
    <source>
        <strain evidence="2">RA 99-880 / ATCC MYA-4621 / FGSC 9543 / NRRL 43880</strain>
    </source>
</reference>
<gene>
    <name evidence="1" type="ORF">RO3G_06222</name>
</gene>
<accession>I1BZ87</accession>
<organism evidence="1 2">
    <name type="scientific">Rhizopus delemar (strain RA 99-880 / ATCC MYA-4621 / FGSC 9543 / NRRL 43880)</name>
    <name type="common">Mucormycosis agent</name>
    <name type="synonym">Rhizopus arrhizus var. delemar</name>
    <dbReference type="NCBI Taxonomy" id="246409"/>
    <lineage>
        <taxon>Eukaryota</taxon>
        <taxon>Fungi</taxon>
        <taxon>Fungi incertae sedis</taxon>
        <taxon>Mucoromycota</taxon>
        <taxon>Mucoromycotina</taxon>
        <taxon>Mucoromycetes</taxon>
        <taxon>Mucorales</taxon>
        <taxon>Mucorineae</taxon>
        <taxon>Rhizopodaceae</taxon>
        <taxon>Rhizopus</taxon>
    </lineage>
</organism>
<protein>
    <submittedName>
        <fullName evidence="1">Uncharacterized protein</fullName>
    </submittedName>
</protein>
<keyword evidence="2" id="KW-1185">Reference proteome</keyword>
<dbReference type="VEuPathDB" id="FungiDB:RO3G_06222"/>
<sequence>MSMQSLYEDGQGHTVDEHKVELVDLVVDKELFTIETVSSRT</sequence>
<dbReference type="AlphaFoldDB" id="I1BZ87"/>
<dbReference type="InParanoid" id="I1BZ87"/>
<dbReference type="GeneID" id="93613193"/>
<dbReference type="Proteomes" id="UP000009138">
    <property type="component" value="Unassembled WGS sequence"/>
</dbReference>
<evidence type="ECO:0000313" key="1">
    <source>
        <dbReference type="EMBL" id="EIE81517.1"/>
    </source>
</evidence>
<dbReference type="RefSeq" id="XP_067516913.1">
    <property type="nucleotide sequence ID" value="XM_067660812.1"/>
</dbReference>
<name>I1BZ87_RHIO9</name>